<feature type="compositionally biased region" description="Basic residues" evidence="3">
    <location>
        <begin position="84"/>
        <end position="108"/>
    </location>
</feature>
<dbReference type="Proteomes" id="UP001219518">
    <property type="component" value="Unassembled WGS sequence"/>
</dbReference>
<proteinExistence type="predicted"/>
<dbReference type="PROSITE" id="PS50158">
    <property type="entry name" value="ZF_CCHC"/>
    <property type="match status" value="1"/>
</dbReference>
<feature type="domain" description="CCHC-type" evidence="4">
    <location>
        <begin position="320"/>
        <end position="336"/>
    </location>
</feature>
<evidence type="ECO:0000313" key="6">
    <source>
        <dbReference type="Proteomes" id="UP001219518"/>
    </source>
</evidence>
<reference evidence="5" key="1">
    <citation type="submission" date="2021-07" db="EMBL/GenBank/DDBJ databases">
        <authorList>
            <person name="Catto M.A."/>
            <person name="Jacobson A."/>
            <person name="Kennedy G."/>
            <person name="Labadie P."/>
            <person name="Hunt B.G."/>
            <person name="Srinivasan R."/>
        </authorList>
    </citation>
    <scope>NUCLEOTIDE SEQUENCE</scope>
    <source>
        <strain evidence="5">PL_HMW_Pooled</strain>
        <tissue evidence="5">Head</tissue>
    </source>
</reference>
<feature type="region of interest" description="Disordered" evidence="3">
    <location>
        <begin position="68"/>
        <end position="128"/>
    </location>
</feature>
<feature type="compositionally biased region" description="Basic and acidic residues" evidence="3">
    <location>
        <begin position="68"/>
        <end position="83"/>
    </location>
</feature>
<dbReference type="InterPro" id="IPR001878">
    <property type="entry name" value="Znf_CCHC"/>
</dbReference>
<keyword evidence="2" id="KW-0175">Coiled coil</keyword>
<keyword evidence="6" id="KW-1185">Reference proteome</keyword>
<evidence type="ECO:0000256" key="2">
    <source>
        <dbReference type="SAM" id="Coils"/>
    </source>
</evidence>
<dbReference type="SMART" id="SM00343">
    <property type="entry name" value="ZnF_C2HC"/>
    <property type="match status" value="1"/>
</dbReference>
<feature type="region of interest" description="Disordered" evidence="3">
    <location>
        <begin position="1"/>
        <end position="39"/>
    </location>
</feature>
<keyword evidence="1" id="KW-0479">Metal-binding</keyword>
<organism evidence="5 6">
    <name type="scientific">Frankliniella fusca</name>
    <dbReference type="NCBI Taxonomy" id="407009"/>
    <lineage>
        <taxon>Eukaryota</taxon>
        <taxon>Metazoa</taxon>
        <taxon>Ecdysozoa</taxon>
        <taxon>Arthropoda</taxon>
        <taxon>Hexapoda</taxon>
        <taxon>Insecta</taxon>
        <taxon>Pterygota</taxon>
        <taxon>Neoptera</taxon>
        <taxon>Paraneoptera</taxon>
        <taxon>Thysanoptera</taxon>
        <taxon>Terebrantia</taxon>
        <taxon>Thripoidea</taxon>
        <taxon>Thripidae</taxon>
        <taxon>Frankliniella</taxon>
    </lineage>
</organism>
<feature type="coiled-coil region" evidence="2">
    <location>
        <begin position="187"/>
        <end position="265"/>
    </location>
</feature>
<comment type="caution">
    <text evidence="5">The sequence shown here is derived from an EMBL/GenBank/DDBJ whole genome shotgun (WGS) entry which is preliminary data.</text>
</comment>
<keyword evidence="1" id="KW-0862">Zinc</keyword>
<gene>
    <name evidence="5" type="ORF">KUF71_014209</name>
</gene>
<dbReference type="GO" id="GO:0008270">
    <property type="term" value="F:zinc ion binding"/>
    <property type="evidence" value="ECO:0007669"/>
    <property type="project" value="UniProtKB-KW"/>
</dbReference>
<protein>
    <submittedName>
        <fullName evidence="5">Retrotransposon-like protein 1</fullName>
    </submittedName>
</protein>
<dbReference type="EMBL" id="JAHWGI010001242">
    <property type="protein sequence ID" value="KAK3925960.1"/>
    <property type="molecule type" value="Genomic_DNA"/>
</dbReference>
<dbReference type="GO" id="GO:0003676">
    <property type="term" value="F:nucleic acid binding"/>
    <property type="evidence" value="ECO:0007669"/>
    <property type="project" value="InterPro"/>
</dbReference>
<feature type="compositionally biased region" description="Basic and acidic residues" evidence="3">
    <location>
        <begin position="14"/>
        <end position="25"/>
    </location>
</feature>
<evidence type="ECO:0000259" key="4">
    <source>
        <dbReference type="PROSITE" id="PS50158"/>
    </source>
</evidence>
<evidence type="ECO:0000313" key="5">
    <source>
        <dbReference type="EMBL" id="KAK3925960.1"/>
    </source>
</evidence>
<feature type="compositionally biased region" description="Polar residues" evidence="3">
    <location>
        <begin position="1"/>
        <end position="12"/>
    </location>
</feature>
<evidence type="ECO:0000256" key="3">
    <source>
        <dbReference type="SAM" id="MobiDB-lite"/>
    </source>
</evidence>
<keyword evidence="1" id="KW-0863">Zinc-finger</keyword>
<name>A0AAE1HR40_9NEOP</name>
<dbReference type="AlphaFoldDB" id="A0AAE1HR40"/>
<sequence length="353" mass="40710">MSENPQEESTFLDTGKRKSTFEKMKVTTSGSNEDGSRKKVVNLGRAGGLQESAKPDPSKLKEVVERMKRKLKQDQETSQEKKAKMVIHKPEFKKRSRSLRSSKVKKGVTKQTEVRKPQGGEIKPNTEPACSFMDWDLPLLEADKTLSISLREAEENTNLAFPPLKKIMSLPTQIQLPESLLKDLQLSEDSEEKEDSLNAQIKKLEVEVNKISVEEEKDAATEEKEEVEEMEKEIEAEIVKEQQAIKEIEERLAKIKEKEQGKEDLTCGGVNLKMPWKLSKIEDIVEANGRLQWLSELPKRLQEEKGDLKVHPHDPKRYKRCRKCHKRFHVARDCPNKPRYEMLPLYYSISNDE</sequence>
<accession>A0AAE1HR40</accession>
<reference evidence="5" key="2">
    <citation type="journal article" date="2023" name="BMC Genomics">
        <title>Pest status, molecular evolution, and epigenetic factors derived from the genome assembly of Frankliniella fusca, a thysanopteran phytovirus vector.</title>
        <authorList>
            <person name="Catto M.A."/>
            <person name="Labadie P.E."/>
            <person name="Jacobson A.L."/>
            <person name="Kennedy G.G."/>
            <person name="Srinivasan R."/>
            <person name="Hunt B.G."/>
        </authorList>
    </citation>
    <scope>NUCLEOTIDE SEQUENCE</scope>
    <source>
        <strain evidence="5">PL_HMW_Pooled</strain>
    </source>
</reference>
<evidence type="ECO:0000256" key="1">
    <source>
        <dbReference type="PROSITE-ProRule" id="PRU00047"/>
    </source>
</evidence>